<evidence type="ECO:0008006" key="4">
    <source>
        <dbReference type="Google" id="ProtNLM"/>
    </source>
</evidence>
<reference evidence="2 3" key="1">
    <citation type="submission" date="2018-07" db="EMBL/GenBank/DDBJ databases">
        <title>High quality draft genome sequencing of Enterococcus faecium exhibiting probiotic potential isolated from mucus of freshwater fish.</title>
        <authorList>
            <person name="El-Jeni R."/>
            <person name="Ghedira K."/>
            <person name="Abdelhak S."/>
            <person name="El-Bour M."/>
            <person name="Bouhaouala-Zahar B."/>
        </authorList>
    </citation>
    <scope>NUCLEOTIDE SEQUENCE [LARGE SCALE GENOMIC DNA]</scope>
    <source>
        <strain evidence="2 3">R.A73</strain>
    </source>
</reference>
<feature type="transmembrane region" description="Helical" evidence="1">
    <location>
        <begin position="12"/>
        <end position="30"/>
    </location>
</feature>
<dbReference type="RefSeq" id="WP_149558410.1">
    <property type="nucleotide sequence ID" value="NZ_QOVC01000013.1"/>
</dbReference>
<dbReference type="Proteomes" id="UP000448762">
    <property type="component" value="Unassembled WGS sequence"/>
</dbReference>
<keyword evidence="1" id="KW-0812">Transmembrane</keyword>
<evidence type="ECO:0000313" key="2">
    <source>
        <dbReference type="EMBL" id="KAA0687270.1"/>
    </source>
</evidence>
<keyword evidence="1" id="KW-1133">Transmembrane helix</keyword>
<proteinExistence type="predicted"/>
<comment type="caution">
    <text evidence="2">The sequence shown here is derived from an EMBL/GenBank/DDBJ whole genome shotgun (WGS) entry which is preliminary data.</text>
</comment>
<name>A0A7V7GKI8_ENTFC</name>
<sequence>MKNTKTNDLKSLVGITIMIALLFLGILYYITNNIYNKNLTNELDSLVRTHKIENYYIEKERVNFTTFKYRVSVSYDDSRKDKYPNLFYLTRPIFSTDKIDIEFENQK</sequence>
<protein>
    <recommendedName>
        <fullName evidence="4">DUF3139 domain-containing protein</fullName>
    </recommendedName>
</protein>
<evidence type="ECO:0000256" key="1">
    <source>
        <dbReference type="SAM" id="Phobius"/>
    </source>
</evidence>
<accession>A0A7V7GKI8</accession>
<organism evidence="2 3">
    <name type="scientific">Enterococcus faecium</name>
    <name type="common">Streptococcus faecium</name>
    <dbReference type="NCBI Taxonomy" id="1352"/>
    <lineage>
        <taxon>Bacteria</taxon>
        <taxon>Bacillati</taxon>
        <taxon>Bacillota</taxon>
        <taxon>Bacilli</taxon>
        <taxon>Lactobacillales</taxon>
        <taxon>Enterococcaceae</taxon>
        <taxon>Enterococcus</taxon>
    </lineage>
</organism>
<dbReference type="AlphaFoldDB" id="A0A7V7GKI8"/>
<keyword evidence="1" id="KW-0472">Membrane</keyword>
<evidence type="ECO:0000313" key="3">
    <source>
        <dbReference type="Proteomes" id="UP000448762"/>
    </source>
</evidence>
<dbReference type="EMBL" id="QOVC01000013">
    <property type="protein sequence ID" value="KAA0687270.1"/>
    <property type="molecule type" value="Genomic_DNA"/>
</dbReference>
<gene>
    <name evidence="2" type="ORF">DTX73_13430</name>
</gene>